<dbReference type="SMART" id="SM00382">
    <property type="entry name" value="AAA"/>
    <property type="match status" value="1"/>
</dbReference>
<dbReference type="InterPro" id="IPR041701">
    <property type="entry name" value="MetN_ABC"/>
</dbReference>
<dbReference type="CDD" id="cd03258">
    <property type="entry name" value="ABC_MetN_methionine_transporter"/>
    <property type="match status" value="1"/>
</dbReference>
<comment type="caution">
    <text evidence="9">The sequence shown here is derived from an EMBL/GenBank/DDBJ whole genome shotgun (WGS) entry which is preliminary data.</text>
</comment>
<dbReference type="SUPFAM" id="SSF52540">
    <property type="entry name" value="P-loop containing nucleoside triphosphate hydrolases"/>
    <property type="match status" value="1"/>
</dbReference>
<dbReference type="Pfam" id="PF00005">
    <property type="entry name" value="ABC_tran"/>
    <property type="match status" value="1"/>
</dbReference>
<dbReference type="Pfam" id="PF09383">
    <property type="entry name" value="NIL"/>
    <property type="match status" value="1"/>
</dbReference>
<evidence type="ECO:0000256" key="5">
    <source>
        <dbReference type="ARBA" id="ARBA00022967"/>
    </source>
</evidence>
<evidence type="ECO:0000256" key="2">
    <source>
        <dbReference type="ARBA" id="ARBA00022475"/>
    </source>
</evidence>
<dbReference type="GO" id="GO:0005524">
    <property type="term" value="F:ATP binding"/>
    <property type="evidence" value="ECO:0007669"/>
    <property type="project" value="UniProtKB-KW"/>
</dbReference>
<keyword evidence="7" id="KW-0472">Membrane</keyword>
<evidence type="ECO:0000256" key="1">
    <source>
        <dbReference type="ARBA" id="ARBA00022448"/>
    </source>
</evidence>
<feature type="domain" description="ABC transporter" evidence="8">
    <location>
        <begin position="2"/>
        <end position="241"/>
    </location>
</feature>
<keyword evidence="4 9" id="KW-0067">ATP-binding</keyword>
<accession>A0ABT6R0E8</accession>
<dbReference type="EMBL" id="JASBQV010000005">
    <property type="protein sequence ID" value="MDI3234413.1"/>
    <property type="molecule type" value="Genomic_DNA"/>
</dbReference>
<evidence type="ECO:0000313" key="9">
    <source>
        <dbReference type="EMBL" id="MDI3234413.1"/>
    </source>
</evidence>
<dbReference type="InterPro" id="IPR003593">
    <property type="entry name" value="AAA+_ATPase"/>
</dbReference>
<keyword evidence="3" id="KW-0547">Nucleotide-binding</keyword>
<dbReference type="SUPFAM" id="SSF55021">
    <property type="entry name" value="ACT-like"/>
    <property type="match status" value="1"/>
</dbReference>
<keyword evidence="10" id="KW-1185">Reference proteome</keyword>
<organism evidence="9 10">
    <name type="scientific">Exiguobacterium antarcticum</name>
    <dbReference type="NCBI Taxonomy" id="132920"/>
    <lineage>
        <taxon>Bacteria</taxon>
        <taxon>Bacillati</taxon>
        <taxon>Bacillota</taxon>
        <taxon>Bacilli</taxon>
        <taxon>Bacillales</taxon>
        <taxon>Bacillales Family XII. Incertae Sedis</taxon>
        <taxon>Exiguobacterium</taxon>
    </lineage>
</organism>
<dbReference type="InterPro" id="IPR045865">
    <property type="entry name" value="ACT-like_dom_sf"/>
</dbReference>
<evidence type="ECO:0000256" key="6">
    <source>
        <dbReference type="ARBA" id="ARBA00022970"/>
    </source>
</evidence>
<dbReference type="InterPro" id="IPR050086">
    <property type="entry name" value="MetN_ABC_transporter-like"/>
</dbReference>
<reference evidence="9 10" key="1">
    <citation type="submission" date="2023-04" db="EMBL/GenBank/DDBJ databases">
        <title>Antarctic isolates genomes.</title>
        <authorList>
            <person name="Dimov S.G."/>
        </authorList>
    </citation>
    <scope>NUCLEOTIDE SEQUENCE [LARGE SCALE GENOMIC DNA]</scope>
    <source>
        <strain evidence="9 10">AL19</strain>
    </source>
</reference>
<dbReference type="Gene3D" id="3.30.70.260">
    <property type="match status" value="1"/>
</dbReference>
<dbReference type="InterPro" id="IPR003439">
    <property type="entry name" value="ABC_transporter-like_ATP-bd"/>
</dbReference>
<keyword evidence="1" id="KW-0813">Transport</keyword>
<dbReference type="SMART" id="SM00930">
    <property type="entry name" value="NIL"/>
    <property type="match status" value="1"/>
</dbReference>
<dbReference type="Proteomes" id="UP001243286">
    <property type="component" value="Unassembled WGS sequence"/>
</dbReference>
<keyword evidence="6" id="KW-0029">Amino-acid transport</keyword>
<evidence type="ECO:0000256" key="7">
    <source>
        <dbReference type="ARBA" id="ARBA00023136"/>
    </source>
</evidence>
<sequence length="343" mass="37713">MITFKNVKKIYQTQDQSIAALDGVDLEIKKGEIFGVIGFSGAGKSSLLRCVNLLERPTSGSVTVDGQELTSLSAKQLREAKQQIGMIFQHFNLLDSNTVFANVAKPLVLTGVKKAEIHRRVHELLAFVDLADKADHYPDQLSGGQKQRVGIARALATQPSVLLCDEATSALDPQTTQHILRLLKQINEEYGITILLITHEMGVIREICDRVAVIEAGKLIESGTVFDVFSNPQTATAKNFVRSVMQDEIPASVQQLIERREANHHIYKINFLGAHTGQPLLSQVAKRFDIDLNILHGSITELQNIPFGSLLVELIGETAEISRALQYIDEAQVTVEEVLADAG</sequence>
<protein>
    <submittedName>
        <fullName evidence="9">Methionine ABC transporter ATP-binding protein</fullName>
    </submittedName>
</protein>
<proteinExistence type="predicted"/>
<evidence type="ECO:0000256" key="4">
    <source>
        <dbReference type="ARBA" id="ARBA00022840"/>
    </source>
</evidence>
<dbReference type="InterPro" id="IPR027417">
    <property type="entry name" value="P-loop_NTPase"/>
</dbReference>
<dbReference type="InterPro" id="IPR017871">
    <property type="entry name" value="ABC_transporter-like_CS"/>
</dbReference>
<evidence type="ECO:0000313" key="10">
    <source>
        <dbReference type="Proteomes" id="UP001243286"/>
    </source>
</evidence>
<evidence type="ECO:0000259" key="8">
    <source>
        <dbReference type="PROSITE" id="PS50893"/>
    </source>
</evidence>
<name>A0ABT6R0E8_9BACL</name>
<dbReference type="PANTHER" id="PTHR43166">
    <property type="entry name" value="AMINO ACID IMPORT ATP-BINDING PROTEIN"/>
    <property type="match status" value="1"/>
</dbReference>
<dbReference type="RefSeq" id="WP_026830293.1">
    <property type="nucleotide sequence ID" value="NZ_JANJYY010000038.1"/>
</dbReference>
<dbReference type="Gene3D" id="3.40.50.300">
    <property type="entry name" value="P-loop containing nucleotide triphosphate hydrolases"/>
    <property type="match status" value="1"/>
</dbReference>
<dbReference type="InterPro" id="IPR018449">
    <property type="entry name" value="NIL_domain"/>
</dbReference>
<keyword evidence="2" id="KW-1003">Cell membrane</keyword>
<dbReference type="PANTHER" id="PTHR43166:SF30">
    <property type="entry name" value="METHIONINE IMPORT ATP-BINDING PROTEIN METN"/>
    <property type="match status" value="1"/>
</dbReference>
<keyword evidence="5" id="KW-1278">Translocase</keyword>
<gene>
    <name evidence="9" type="ORF">QK289_05295</name>
</gene>
<dbReference type="PROSITE" id="PS00211">
    <property type="entry name" value="ABC_TRANSPORTER_1"/>
    <property type="match status" value="1"/>
</dbReference>
<evidence type="ECO:0000256" key="3">
    <source>
        <dbReference type="ARBA" id="ARBA00022741"/>
    </source>
</evidence>
<dbReference type="PROSITE" id="PS50893">
    <property type="entry name" value="ABC_TRANSPORTER_2"/>
    <property type="match status" value="1"/>
</dbReference>